<comment type="caution">
    <text evidence="1">The sequence shown here is derived from an EMBL/GenBank/DDBJ whole genome shotgun (WGS) entry which is preliminary data.</text>
</comment>
<dbReference type="Proteomes" id="UP000187412">
    <property type="component" value="Unassembled WGS sequence"/>
</dbReference>
<protein>
    <recommendedName>
        <fullName evidence="3">Copper amine oxidase-like N-terminal domain-containing protein</fullName>
    </recommendedName>
</protein>
<organism evidence="1 2">
    <name type="scientific">Paenibacillus borealis</name>
    <dbReference type="NCBI Taxonomy" id="160799"/>
    <lineage>
        <taxon>Bacteria</taxon>
        <taxon>Bacillati</taxon>
        <taxon>Bacillota</taxon>
        <taxon>Bacilli</taxon>
        <taxon>Bacillales</taxon>
        <taxon>Paenibacillaceae</taxon>
        <taxon>Paenibacillus</taxon>
    </lineage>
</organism>
<reference evidence="1 2" key="1">
    <citation type="submission" date="2016-10" db="EMBL/GenBank/DDBJ databases">
        <title>Paenibacillus species isolates.</title>
        <authorList>
            <person name="Beno S.M."/>
        </authorList>
    </citation>
    <scope>NUCLEOTIDE SEQUENCE [LARGE SCALE GENOMIC DNA]</scope>
    <source>
        <strain evidence="1 2">FSL H7-0744</strain>
    </source>
</reference>
<name>A0ABX3H072_PAEBO</name>
<evidence type="ECO:0000313" key="2">
    <source>
        <dbReference type="Proteomes" id="UP000187412"/>
    </source>
</evidence>
<sequence>MKKFISGFICGGLLFGGVTVFAADLKGALFNINSVEVDGAKITVNSKNKPFTFQGYAYFPSYMLPELGYAPSRSRDGKTVILNSTGKKVYATTGTIEAGNDFLIGAPEVVNTNAESSIMYDGSTVIKEQNGTTHLNYIYTMLGDYTPDSKGQAKITYQLDEKYRQFNAKAALIQHKLGSVSTQPVTVDVYLTNKGGQTTLYGSYTYTSTQEPQNLIVPLRYVDKITFAISSLGASKVEFAMFDPVFIK</sequence>
<keyword evidence="2" id="KW-1185">Reference proteome</keyword>
<evidence type="ECO:0000313" key="1">
    <source>
        <dbReference type="EMBL" id="OMD41987.1"/>
    </source>
</evidence>
<accession>A0ABX3H072</accession>
<dbReference type="RefSeq" id="WP_076113452.1">
    <property type="nucleotide sequence ID" value="NZ_MPTB01000042.1"/>
</dbReference>
<dbReference type="Gene3D" id="2.60.120.1060">
    <property type="entry name" value="NPCBM/NEW2 domain"/>
    <property type="match status" value="1"/>
</dbReference>
<proteinExistence type="predicted"/>
<gene>
    <name evidence="1" type="ORF">BSK56_26305</name>
</gene>
<dbReference type="InterPro" id="IPR038637">
    <property type="entry name" value="NPCBM_sf"/>
</dbReference>
<evidence type="ECO:0008006" key="3">
    <source>
        <dbReference type="Google" id="ProtNLM"/>
    </source>
</evidence>
<dbReference type="EMBL" id="MPTB01000042">
    <property type="protein sequence ID" value="OMD41987.1"/>
    <property type="molecule type" value="Genomic_DNA"/>
</dbReference>